<feature type="transmembrane region" description="Helical" evidence="5">
    <location>
        <begin position="353"/>
        <end position="380"/>
    </location>
</feature>
<keyword evidence="2 5" id="KW-0812">Transmembrane</keyword>
<dbReference type="GO" id="GO:0005886">
    <property type="term" value="C:plasma membrane"/>
    <property type="evidence" value="ECO:0007669"/>
    <property type="project" value="UniProtKB-SubCell"/>
</dbReference>
<name>A0A1C4ZQ21_MICVI</name>
<dbReference type="PROSITE" id="PS00216">
    <property type="entry name" value="SUGAR_TRANSPORT_1"/>
    <property type="match status" value="1"/>
</dbReference>
<dbReference type="PRINTS" id="PR01036">
    <property type="entry name" value="TCRTETB"/>
</dbReference>
<dbReference type="InterPro" id="IPR020846">
    <property type="entry name" value="MFS_dom"/>
</dbReference>
<feature type="transmembrane region" description="Helical" evidence="5">
    <location>
        <begin position="103"/>
        <end position="125"/>
    </location>
</feature>
<dbReference type="AlphaFoldDB" id="A0A1C4ZQ21"/>
<gene>
    <name evidence="7" type="ORF">GA0074695_5924</name>
</gene>
<protein>
    <submittedName>
        <fullName evidence="7">Major Facilitator Superfamily protein</fullName>
    </submittedName>
</protein>
<dbReference type="Gene3D" id="1.20.1250.20">
    <property type="entry name" value="MFS general substrate transporter like domains"/>
    <property type="match status" value="1"/>
</dbReference>
<feature type="transmembrane region" description="Helical" evidence="5">
    <location>
        <begin position="219"/>
        <end position="239"/>
    </location>
</feature>
<keyword evidence="4 5" id="KW-0472">Membrane</keyword>
<evidence type="ECO:0000313" key="8">
    <source>
        <dbReference type="Proteomes" id="UP000198242"/>
    </source>
</evidence>
<dbReference type="EMBL" id="LT607411">
    <property type="protein sequence ID" value="SCF35078.1"/>
    <property type="molecule type" value="Genomic_DNA"/>
</dbReference>
<reference evidence="8" key="1">
    <citation type="submission" date="2016-06" db="EMBL/GenBank/DDBJ databases">
        <authorList>
            <person name="Varghese N."/>
            <person name="Submissions Spin"/>
        </authorList>
    </citation>
    <scope>NUCLEOTIDE SEQUENCE [LARGE SCALE GENOMIC DNA]</scope>
    <source>
        <strain evidence="8">DSM 43909</strain>
    </source>
</reference>
<dbReference type="PANTHER" id="PTHR42718:SF49">
    <property type="entry name" value="EXPORT PROTEIN"/>
    <property type="match status" value="1"/>
</dbReference>
<dbReference type="PROSITE" id="PS50850">
    <property type="entry name" value="MFS"/>
    <property type="match status" value="1"/>
</dbReference>
<proteinExistence type="predicted"/>
<evidence type="ECO:0000259" key="6">
    <source>
        <dbReference type="PROSITE" id="PS50850"/>
    </source>
</evidence>
<comment type="subcellular location">
    <subcellularLocation>
        <location evidence="1">Cell membrane</location>
        <topology evidence="1">Multi-pass membrane protein</topology>
    </subcellularLocation>
</comment>
<evidence type="ECO:0000313" key="7">
    <source>
        <dbReference type="EMBL" id="SCF35078.1"/>
    </source>
</evidence>
<dbReference type="GO" id="GO:0022857">
    <property type="term" value="F:transmembrane transporter activity"/>
    <property type="evidence" value="ECO:0007669"/>
    <property type="project" value="InterPro"/>
</dbReference>
<feature type="transmembrane region" description="Helical" evidence="5">
    <location>
        <begin position="401"/>
        <end position="419"/>
    </location>
</feature>
<dbReference type="SUPFAM" id="SSF103473">
    <property type="entry name" value="MFS general substrate transporter"/>
    <property type="match status" value="2"/>
</dbReference>
<feature type="transmembrane region" description="Helical" evidence="5">
    <location>
        <begin position="260"/>
        <end position="281"/>
    </location>
</feature>
<dbReference type="InterPro" id="IPR005829">
    <property type="entry name" value="Sugar_transporter_CS"/>
</dbReference>
<accession>A0A1C4ZQ21</accession>
<dbReference type="InterPro" id="IPR011701">
    <property type="entry name" value="MFS"/>
</dbReference>
<feature type="transmembrane region" description="Helical" evidence="5">
    <location>
        <begin position="73"/>
        <end position="97"/>
    </location>
</feature>
<evidence type="ECO:0000256" key="2">
    <source>
        <dbReference type="ARBA" id="ARBA00022692"/>
    </source>
</evidence>
<dbReference type="InterPro" id="IPR036259">
    <property type="entry name" value="MFS_trans_sf"/>
</dbReference>
<evidence type="ECO:0000256" key="4">
    <source>
        <dbReference type="ARBA" id="ARBA00023136"/>
    </source>
</evidence>
<feature type="transmembrane region" description="Helical" evidence="5">
    <location>
        <begin position="320"/>
        <end position="341"/>
    </location>
</feature>
<sequence>MRNHPAVVLVAVLLSTLALPVSLTGASVALPDIGRELHAGLAGVQWVVNGYNATFASFMLATGALADLFGRRLVYTIGVAVFGAGGLLASVAEGIVLLDVARVLAGVGAAAAATSASALLAGAFHGRARARVFGVFGTTIGVGLAFGPSIAGLLIEAFGWRAVFAAPALATCAVLALVPLLPESRQPHRGRVDWPGTVSFTAALLLAIFGFVQGPDYGWTAPVILAAFVAAAALLLVFVRVERRRAEPMFDLALLASPRFVGICLAAATIVAVLVPLLVYLPSYLTTVVGLSPGSAGVTLILLTAPTLVLPLLSGALTRLVPATAVTVVSVAVVAVGAAWATVLGPHVGTAALAGPLLTIGVGVGLSIGLLDAIAIGSVAPARAATGAGMINTARLTSETVAIAVVGAVLASTTGGRLADPGFTGGLRTVLWSMAGLAAAAAVAVAVLVRRSPAPTAPTPLTPVRRAPFSTVGVKRGPFLSRLSWRVMTDTAQRLVEIRGGVPPRRHNARTIAALTGNPGCTRRAVLDSAGVDKPKLAERIGFPARFGQSRFAITRGNAFEAQVKADGGSELLRLVAERLGVPVPAGATWTDLGGADDLPDRRERSRAALIGGGDEAALFDHPLLGLEVAGRRVHLEPDLVAARLAGRFHVVEIKSFPVIDGQADPAKVSAAAIQSAVYVLALRELLAAEGHDPDLVSPEVVLVCPRDFANQPVASLLDVRKQLLVLRRQLDRMARIDDLLADVPAGFTADLAADPATLTAALAGVPARYAPECLAACELAYFCRHEARGHTTALGRPVREALGGIDEIGEVLALADGVRAPDPERAEAAALLRAAARLRADALAGNPS</sequence>
<keyword evidence="8" id="KW-1185">Reference proteome</keyword>
<feature type="transmembrane region" description="Helical" evidence="5">
    <location>
        <begin position="49"/>
        <end position="66"/>
    </location>
</feature>
<evidence type="ECO:0000256" key="5">
    <source>
        <dbReference type="SAM" id="Phobius"/>
    </source>
</evidence>
<evidence type="ECO:0000256" key="3">
    <source>
        <dbReference type="ARBA" id="ARBA00022989"/>
    </source>
</evidence>
<evidence type="ECO:0000256" key="1">
    <source>
        <dbReference type="ARBA" id="ARBA00004651"/>
    </source>
</evidence>
<feature type="transmembrane region" description="Helical" evidence="5">
    <location>
        <begin position="431"/>
        <end position="449"/>
    </location>
</feature>
<feature type="transmembrane region" description="Helical" evidence="5">
    <location>
        <begin position="132"/>
        <end position="155"/>
    </location>
</feature>
<organism evidence="7 8">
    <name type="scientific">Micromonospora viridifaciens</name>
    <dbReference type="NCBI Taxonomy" id="1881"/>
    <lineage>
        <taxon>Bacteria</taxon>
        <taxon>Bacillati</taxon>
        <taxon>Actinomycetota</taxon>
        <taxon>Actinomycetes</taxon>
        <taxon>Micromonosporales</taxon>
        <taxon>Micromonosporaceae</taxon>
        <taxon>Micromonospora</taxon>
    </lineage>
</organism>
<dbReference type="PANTHER" id="PTHR42718">
    <property type="entry name" value="MAJOR FACILITATOR SUPERFAMILY MULTIDRUG TRANSPORTER MFSC"/>
    <property type="match status" value="1"/>
</dbReference>
<dbReference type="Gene3D" id="1.20.1720.10">
    <property type="entry name" value="Multidrug resistance protein D"/>
    <property type="match status" value="1"/>
</dbReference>
<feature type="transmembrane region" description="Helical" evidence="5">
    <location>
        <begin position="194"/>
        <end position="213"/>
    </location>
</feature>
<feature type="domain" description="Major facilitator superfamily (MFS) profile" evidence="6">
    <location>
        <begin position="8"/>
        <end position="453"/>
    </location>
</feature>
<dbReference type="Pfam" id="PF07690">
    <property type="entry name" value="MFS_1"/>
    <property type="match status" value="1"/>
</dbReference>
<feature type="transmembrane region" description="Helical" evidence="5">
    <location>
        <begin position="293"/>
        <end position="313"/>
    </location>
</feature>
<feature type="transmembrane region" description="Helical" evidence="5">
    <location>
        <begin position="161"/>
        <end position="182"/>
    </location>
</feature>
<keyword evidence="3 5" id="KW-1133">Transmembrane helix</keyword>
<dbReference type="Proteomes" id="UP000198242">
    <property type="component" value="Chromosome I"/>
</dbReference>
<dbReference type="CDD" id="cd17321">
    <property type="entry name" value="MFS_MMR_MDR_like"/>
    <property type="match status" value="1"/>
</dbReference>